<evidence type="ECO:0000313" key="3">
    <source>
        <dbReference type="Proteomes" id="UP000193920"/>
    </source>
</evidence>
<keyword evidence="1" id="KW-0732">Signal</keyword>
<reference evidence="2 3" key="1">
    <citation type="submission" date="2016-08" db="EMBL/GenBank/DDBJ databases">
        <title>A Parts List for Fungal Cellulosomes Revealed by Comparative Genomics.</title>
        <authorList>
            <consortium name="DOE Joint Genome Institute"/>
            <person name="Haitjema C.H."/>
            <person name="Gilmore S.P."/>
            <person name="Henske J.K."/>
            <person name="Solomon K.V."/>
            <person name="De Groot R."/>
            <person name="Kuo A."/>
            <person name="Mondo S.J."/>
            <person name="Salamov A.A."/>
            <person name="Labutti K."/>
            <person name="Zhao Z."/>
            <person name="Chiniquy J."/>
            <person name="Barry K."/>
            <person name="Brewer H.M."/>
            <person name="Purvine S.O."/>
            <person name="Wright A.T."/>
            <person name="Boxma B."/>
            <person name="Van Alen T."/>
            <person name="Hackstein J.H."/>
            <person name="Baker S.E."/>
            <person name="Grigoriev I.V."/>
            <person name="O'Malley M.A."/>
        </authorList>
    </citation>
    <scope>NUCLEOTIDE SEQUENCE [LARGE SCALE GENOMIC DNA]</scope>
    <source>
        <strain evidence="2 3">G1</strain>
    </source>
</reference>
<accession>A0A1Y2EGW0</accession>
<evidence type="ECO:0000313" key="2">
    <source>
        <dbReference type="EMBL" id="ORY70819.1"/>
    </source>
</evidence>
<keyword evidence="3" id="KW-1185">Reference proteome</keyword>
<dbReference type="Proteomes" id="UP000193920">
    <property type="component" value="Unassembled WGS sequence"/>
</dbReference>
<name>A0A1Y2EGW0_9FUNG</name>
<feature type="signal peptide" evidence="1">
    <location>
        <begin position="1"/>
        <end position="18"/>
    </location>
</feature>
<comment type="caution">
    <text evidence="2">The sequence shown here is derived from an EMBL/GenBank/DDBJ whole genome shotgun (WGS) entry which is preliminary data.</text>
</comment>
<evidence type="ECO:0000256" key="1">
    <source>
        <dbReference type="SAM" id="SignalP"/>
    </source>
</evidence>
<proteinExistence type="predicted"/>
<gene>
    <name evidence="2" type="ORF">LY90DRAFT_503922</name>
</gene>
<organism evidence="2 3">
    <name type="scientific">Neocallimastix californiae</name>
    <dbReference type="NCBI Taxonomy" id="1754190"/>
    <lineage>
        <taxon>Eukaryota</taxon>
        <taxon>Fungi</taxon>
        <taxon>Fungi incertae sedis</taxon>
        <taxon>Chytridiomycota</taxon>
        <taxon>Chytridiomycota incertae sedis</taxon>
        <taxon>Neocallimastigomycetes</taxon>
        <taxon>Neocallimastigales</taxon>
        <taxon>Neocallimastigaceae</taxon>
        <taxon>Neocallimastix</taxon>
    </lineage>
</organism>
<protein>
    <submittedName>
        <fullName evidence="2">Uncharacterized protein</fullName>
    </submittedName>
</protein>
<feature type="chain" id="PRO_5010992793" evidence="1">
    <location>
        <begin position="19"/>
        <end position="175"/>
    </location>
</feature>
<dbReference type="OrthoDB" id="2136167at2759"/>
<dbReference type="AlphaFoldDB" id="A0A1Y2EGW0"/>
<dbReference type="EMBL" id="MCOG01000041">
    <property type="protein sequence ID" value="ORY70819.1"/>
    <property type="molecule type" value="Genomic_DNA"/>
</dbReference>
<sequence length="175" mass="20726">MKNKILTILVLLTSSVVAKDNFFGNIRRAEIFEKTDFVVPKITINLNEDDYNNFFLKYQCERDMNVRYLNKNEDCYDAPWMDYDSIMKKTFSHNLIDQSIITDRKDLDLINKSNKTLSDFETIIYKYSNYTLEKILSTGNELFKIPDYESKQAGLTFDINGYKKEIKIKFIIFLI</sequence>